<feature type="region of interest" description="Disordered" evidence="4">
    <location>
        <begin position="825"/>
        <end position="855"/>
    </location>
</feature>
<accession>A0A6A7G2R3</accession>
<dbReference type="InterPro" id="IPR027267">
    <property type="entry name" value="AH/BAR_dom_sf"/>
</dbReference>
<dbReference type="InterPro" id="IPR004148">
    <property type="entry name" value="BAR_dom"/>
</dbReference>
<dbReference type="GO" id="GO:0035020">
    <property type="term" value="P:regulation of Rac protein signal transduction"/>
    <property type="evidence" value="ECO:0007669"/>
    <property type="project" value="TreeGrafter"/>
</dbReference>
<dbReference type="SUPFAM" id="SSF103657">
    <property type="entry name" value="BAR/IMD domain-like"/>
    <property type="match status" value="1"/>
</dbReference>
<evidence type="ECO:0000256" key="1">
    <source>
        <dbReference type="ARBA" id="ARBA00022468"/>
    </source>
</evidence>
<dbReference type="SUPFAM" id="SSF48350">
    <property type="entry name" value="GTPase activation domain, GAP"/>
    <property type="match status" value="1"/>
</dbReference>
<dbReference type="GO" id="GO:0005737">
    <property type="term" value="C:cytoplasm"/>
    <property type="evidence" value="ECO:0007669"/>
    <property type="project" value="InterPro"/>
</dbReference>
<sequence>MNISSKLKRVKAQADHLFLRGERTDVARELRTAEYNAESLRLLCEALKTAVEKTLHLHNTPEEKRFRKVADSHGAETLKDALNQLSMSSYEQQQQQQQQMLLREVIVQAAECQQALSLEVLKYDDQILSDVLAPLTKILKEEFTNCAKLKKQLKQVGQDLDNARSRYRNSLLSGNASLAQPNTKLDNYKEEMDDAEAKLEQAKDSYACELFTLLSKEREMCELVDRFLLIQEDFFSTSHAQLNIVLPKMKQQLQFSQTGPVYACGLNQHLVLTQRSLATPIEVCIRRLVDTGLQEEGLFRIAGSASKVKRLKGAFDANLIDESTFAALGDEYHKDYDVHVIAGAFKCYLRELPEPLLTYTLHAEWLEAIRSPDRNEKLRKLWSVVKRLPKPNFENLSFVMQFLSLLSSYSAQNKMTSNNIAIVIAPNMIWAQEESKPDDVMETLGRNMSLGNLYRQIIEQLIECADYFFEEKIDFSVPKMTHGSSAHESSSNQNGNMPQPIATVAPSYVTLPRSSHRRNVSADFDKLDTSTSSINFDNKFGECESPKQPQRRKKQAPQPPQGTATRTVCDQGGQGYSSSSSPEQHRSNFMPTREAPTPSHLRSAAHSSIGVKDGQSSSHHPCGTAAQPKSIPPKESIGVATPVPATRLYHSGSIRRPNIEPPKPPLNAQNRADRYAIPQHTSSSNTTDSSSAINSNINASVGAAGTGSKPPPRPHPPNMAALEKSSSCSYVSPSATLQQSLTGSVASECSMSSSADSSSMSSADSNLGGVCAGSVTSSATTKQNKKFDVVETISVKNNTQYPTLPPPPASSHSQSVHDAPIGFEHVDSEDASPHSIPIASSNDDSDAASRPKKTMHNVSCDNIGFILDDSDEHQHTSGSNLSSSSKLFRKSLETVLQQQAAGQPVVLPKHQKQTGASSSVCGGNNSLGLQQQQVLDNEDTQTREDTNANSGDPPHEDDVKLAPPVPAIRTIREPLQQSAAAVCDRPEPAIRHDRPALPEKPSTLPRPPASEKPPLAPRPSSNPNVKQQQGLTMQHPPQLSSPVGQSSSHENLSLESSTLSSCHGNISSSSNCSNDITCNTVINNKSIGSSSNVAGDSSSTTITTAELSCTSPLDNSLVVKDAGAPVFEAPANSASPSSTPVTAASDVNASSSDNFTHPPFEASTPKSPQNVCSTGSESSSSSSPSLRTSSPTCAVGSVPDVDNRGGEEVVDATVTATAPVHAETRASQHQGNSDEERARM</sequence>
<keyword evidence="3" id="KW-0175">Coiled coil</keyword>
<dbReference type="InterPro" id="IPR000198">
    <property type="entry name" value="RhoGAP_dom"/>
</dbReference>
<feature type="compositionally biased region" description="Basic and acidic residues" evidence="4">
    <location>
        <begin position="984"/>
        <end position="997"/>
    </location>
</feature>
<feature type="region of interest" description="Disordered" evidence="4">
    <location>
        <begin position="903"/>
        <end position="1068"/>
    </location>
</feature>
<dbReference type="GO" id="GO:0032956">
    <property type="term" value="P:regulation of actin cytoskeleton organization"/>
    <property type="evidence" value="ECO:0007669"/>
    <property type="project" value="TreeGrafter"/>
</dbReference>
<feature type="domain" description="Rho-GAP" evidence="5">
    <location>
        <begin position="264"/>
        <end position="469"/>
    </location>
</feature>
<dbReference type="SMART" id="SM00324">
    <property type="entry name" value="RhoGAP"/>
    <property type="match status" value="1"/>
</dbReference>
<reference evidence="6" key="1">
    <citation type="submission" date="2017-11" db="EMBL/GenBank/DDBJ databases">
        <title>The sensing device of the deep-sea amphipod.</title>
        <authorList>
            <person name="Kobayashi H."/>
            <person name="Nagahama T."/>
            <person name="Arai W."/>
            <person name="Sasagawa Y."/>
            <person name="Umeda M."/>
            <person name="Hayashi T."/>
            <person name="Nikaido I."/>
            <person name="Watanabe H."/>
            <person name="Oguri K."/>
            <person name="Kitazato H."/>
            <person name="Fujioka K."/>
            <person name="Kido Y."/>
            <person name="Takami H."/>
        </authorList>
    </citation>
    <scope>NUCLEOTIDE SEQUENCE</scope>
    <source>
        <tissue evidence="6">Whole body</tissue>
    </source>
</reference>
<feature type="compositionally biased region" description="Low complexity" evidence="4">
    <location>
        <begin position="1130"/>
        <end position="1154"/>
    </location>
</feature>
<feature type="compositionally biased region" description="Low complexity" evidence="4">
    <location>
        <begin position="1046"/>
        <end position="1068"/>
    </location>
</feature>
<feature type="coiled-coil region" evidence="3">
    <location>
        <begin position="146"/>
        <end position="205"/>
    </location>
</feature>
<feature type="region of interest" description="Disordered" evidence="4">
    <location>
        <begin position="480"/>
        <end position="501"/>
    </location>
</feature>
<feature type="compositionally biased region" description="Low complexity" evidence="4">
    <location>
        <begin position="1173"/>
        <end position="1192"/>
    </location>
</feature>
<dbReference type="GO" id="GO:0005096">
    <property type="term" value="F:GTPase activator activity"/>
    <property type="evidence" value="ECO:0007669"/>
    <property type="project" value="UniProtKB-KW"/>
</dbReference>
<feature type="compositionally biased region" description="Low complexity" evidence="4">
    <location>
        <begin position="1211"/>
        <end position="1221"/>
    </location>
</feature>
<evidence type="ECO:0000256" key="3">
    <source>
        <dbReference type="SAM" id="Coils"/>
    </source>
</evidence>
<evidence type="ECO:0000256" key="4">
    <source>
        <dbReference type="SAM" id="MobiDB-lite"/>
    </source>
</evidence>
<protein>
    <submittedName>
        <fullName evidence="6">Rho GTPase-activating protein 44-like</fullName>
    </submittedName>
</protein>
<evidence type="ECO:0000259" key="5">
    <source>
        <dbReference type="PROSITE" id="PS50238"/>
    </source>
</evidence>
<dbReference type="InterPro" id="IPR008936">
    <property type="entry name" value="Rho_GTPase_activation_prot"/>
</dbReference>
<feature type="compositionally biased region" description="Basic and acidic residues" evidence="4">
    <location>
        <begin position="1222"/>
        <end position="1240"/>
    </location>
</feature>
<dbReference type="InterPro" id="IPR047165">
    <property type="entry name" value="RHG17/44/SH3BP1-like"/>
</dbReference>
<feature type="region of interest" description="Disordered" evidence="4">
    <location>
        <begin position="699"/>
        <end position="725"/>
    </location>
</feature>
<evidence type="ECO:0000256" key="2">
    <source>
        <dbReference type="ARBA" id="ARBA00022553"/>
    </source>
</evidence>
<feature type="region of interest" description="Disordered" evidence="4">
    <location>
        <begin position="1130"/>
        <end position="1240"/>
    </location>
</feature>
<dbReference type="FunFam" id="1.10.555.10:FF:000001">
    <property type="entry name" value="Rho GTPase activating protein 44"/>
    <property type="match status" value="1"/>
</dbReference>
<dbReference type="Gene3D" id="1.10.555.10">
    <property type="entry name" value="Rho GTPase activation protein"/>
    <property type="match status" value="1"/>
</dbReference>
<dbReference type="Pfam" id="PF03114">
    <property type="entry name" value="BAR"/>
    <property type="match status" value="1"/>
</dbReference>
<feature type="compositionally biased region" description="Pro residues" evidence="4">
    <location>
        <begin position="1004"/>
        <end position="1017"/>
    </location>
</feature>
<evidence type="ECO:0000313" key="6">
    <source>
        <dbReference type="EMBL" id="LAC25288.1"/>
    </source>
</evidence>
<feature type="region of interest" description="Disordered" evidence="4">
    <location>
        <begin position="514"/>
        <end position="638"/>
    </location>
</feature>
<proteinExistence type="evidence at transcript level"/>
<dbReference type="PROSITE" id="PS50238">
    <property type="entry name" value="RHOGAP"/>
    <property type="match status" value="1"/>
</dbReference>
<dbReference type="PANTHER" id="PTHR14130:SF14">
    <property type="entry name" value="RHO GTPASE-ACTIVATING PROTEIN 92B"/>
    <property type="match status" value="1"/>
</dbReference>
<dbReference type="AlphaFoldDB" id="A0A6A7G2R3"/>
<feature type="compositionally biased region" description="Polar residues" evidence="4">
    <location>
        <begin position="1019"/>
        <end position="1045"/>
    </location>
</feature>
<dbReference type="PANTHER" id="PTHR14130">
    <property type="entry name" value="3BP-1 RELATED RHOGAP"/>
    <property type="match status" value="1"/>
</dbReference>
<dbReference type="Pfam" id="PF00620">
    <property type="entry name" value="RhoGAP"/>
    <property type="match status" value="1"/>
</dbReference>
<dbReference type="Gene3D" id="1.20.1270.60">
    <property type="entry name" value="Arfaptin homology (AH) domain/BAR domain"/>
    <property type="match status" value="1"/>
</dbReference>
<feature type="compositionally biased region" description="Polar residues" evidence="4">
    <location>
        <begin position="913"/>
        <end position="929"/>
    </location>
</feature>
<keyword evidence="1" id="KW-0343">GTPase activation</keyword>
<feature type="compositionally biased region" description="Polar residues" evidence="4">
    <location>
        <begin position="482"/>
        <end position="497"/>
    </location>
</feature>
<organism evidence="6">
    <name type="scientific">Hirondellea gigas</name>
    <dbReference type="NCBI Taxonomy" id="1518452"/>
    <lineage>
        <taxon>Eukaryota</taxon>
        <taxon>Metazoa</taxon>
        <taxon>Ecdysozoa</taxon>
        <taxon>Arthropoda</taxon>
        <taxon>Crustacea</taxon>
        <taxon>Multicrustacea</taxon>
        <taxon>Malacostraca</taxon>
        <taxon>Eumalacostraca</taxon>
        <taxon>Peracarida</taxon>
        <taxon>Amphipoda</taxon>
        <taxon>Amphilochidea</taxon>
        <taxon>Lysianassida</taxon>
        <taxon>Lysianassidira</taxon>
        <taxon>Lysianassoidea</taxon>
        <taxon>Lysianassidae</taxon>
        <taxon>Hirondellea</taxon>
    </lineage>
</organism>
<name>A0A6A7G2R3_9CRUS</name>
<keyword evidence="2" id="KW-0597">Phosphoprotein</keyword>
<dbReference type="GO" id="GO:0007165">
    <property type="term" value="P:signal transduction"/>
    <property type="evidence" value="ECO:0007669"/>
    <property type="project" value="InterPro"/>
</dbReference>
<dbReference type="EMBL" id="IACT01006150">
    <property type="protein sequence ID" value="LAC25288.1"/>
    <property type="molecule type" value="mRNA"/>
</dbReference>